<dbReference type="GeneID" id="87958024"/>
<accession>A0ABZ1D5N9</accession>
<organism evidence="6 7">
    <name type="scientific">Kwoniella shivajii</name>
    <dbReference type="NCBI Taxonomy" id="564305"/>
    <lineage>
        <taxon>Eukaryota</taxon>
        <taxon>Fungi</taxon>
        <taxon>Dikarya</taxon>
        <taxon>Basidiomycota</taxon>
        <taxon>Agaricomycotina</taxon>
        <taxon>Tremellomycetes</taxon>
        <taxon>Tremellales</taxon>
        <taxon>Cryptococcaceae</taxon>
        <taxon>Kwoniella</taxon>
    </lineage>
</organism>
<dbReference type="InterPro" id="IPR000582">
    <property type="entry name" value="Acyl-CoA-binding_protein"/>
</dbReference>
<dbReference type="EMBL" id="CP141888">
    <property type="protein sequence ID" value="WRT68912.1"/>
    <property type="molecule type" value="Genomic_DNA"/>
</dbReference>
<feature type="repeat" description="ANK" evidence="3">
    <location>
        <begin position="150"/>
        <end position="182"/>
    </location>
</feature>
<dbReference type="Proteomes" id="UP001329825">
    <property type="component" value="Chromosome 8"/>
</dbReference>
<feature type="region of interest" description="Disordered" evidence="4">
    <location>
        <begin position="102"/>
        <end position="135"/>
    </location>
</feature>
<proteinExistence type="predicted"/>
<evidence type="ECO:0000259" key="5">
    <source>
        <dbReference type="PROSITE" id="PS51228"/>
    </source>
</evidence>
<dbReference type="PROSITE" id="PS51228">
    <property type="entry name" value="ACB_2"/>
    <property type="match status" value="1"/>
</dbReference>
<evidence type="ECO:0000256" key="3">
    <source>
        <dbReference type="PROSITE-ProRule" id="PRU00023"/>
    </source>
</evidence>
<dbReference type="InterPro" id="IPR035984">
    <property type="entry name" value="Acyl-CoA-binding_sf"/>
</dbReference>
<feature type="compositionally biased region" description="Acidic residues" evidence="4">
    <location>
        <begin position="102"/>
        <end position="115"/>
    </location>
</feature>
<evidence type="ECO:0000256" key="1">
    <source>
        <dbReference type="ARBA" id="ARBA00022737"/>
    </source>
</evidence>
<evidence type="ECO:0000313" key="6">
    <source>
        <dbReference type="EMBL" id="WRT68912.1"/>
    </source>
</evidence>
<protein>
    <recommendedName>
        <fullName evidence="5">ACB domain-containing protein</fullName>
    </recommendedName>
</protein>
<dbReference type="Gene3D" id="1.25.40.20">
    <property type="entry name" value="Ankyrin repeat-containing domain"/>
    <property type="match status" value="1"/>
</dbReference>
<dbReference type="Pfam" id="PF12796">
    <property type="entry name" value="Ank_2"/>
    <property type="match status" value="1"/>
</dbReference>
<dbReference type="InterPro" id="IPR036770">
    <property type="entry name" value="Ankyrin_rpt-contain_sf"/>
</dbReference>
<dbReference type="InterPro" id="IPR002110">
    <property type="entry name" value="Ankyrin_rpt"/>
</dbReference>
<keyword evidence="2 3" id="KW-0040">ANK repeat</keyword>
<dbReference type="SUPFAM" id="SSF47027">
    <property type="entry name" value="Acyl-CoA binding protein"/>
    <property type="match status" value="1"/>
</dbReference>
<dbReference type="InterPro" id="IPR014352">
    <property type="entry name" value="FERM/acyl-CoA-bd_prot_sf"/>
</dbReference>
<dbReference type="PROSITE" id="PS50297">
    <property type="entry name" value="ANK_REP_REGION"/>
    <property type="match status" value="2"/>
</dbReference>
<keyword evidence="7" id="KW-1185">Reference proteome</keyword>
<evidence type="ECO:0000256" key="2">
    <source>
        <dbReference type="ARBA" id="ARBA00023043"/>
    </source>
</evidence>
<dbReference type="RefSeq" id="XP_062793651.1">
    <property type="nucleotide sequence ID" value="XM_062937600.1"/>
</dbReference>
<dbReference type="SUPFAM" id="SSF48403">
    <property type="entry name" value="Ankyrin repeat"/>
    <property type="match status" value="1"/>
</dbReference>
<sequence length="239" mass="25921">MSSTDNQKQREFDIASAWLSSAPSAASLSNDVKLELYGLFKFISTSAGPPGGRPSIFSPTPRAKYDAWVAQLSKYASAGENGINAARDRYVVIAKEIGWSGDNDDDEEVDLENLDTEPSAIRKDKGKSQQDNPIGGVKVSVMSEEGEQGDTNSPLHDAVIANRLEEVRALIKKGYIINDKDEFGYTPLHLAADRGHAEMTSLLLLLGADRDVKDEDDLTPITLAEISGRDDVVAILALR</sequence>
<dbReference type="Gene3D" id="1.20.80.10">
    <property type="match status" value="1"/>
</dbReference>
<dbReference type="PANTHER" id="PTHR24171">
    <property type="entry name" value="ANKYRIN REPEAT DOMAIN-CONTAINING PROTEIN 39-RELATED"/>
    <property type="match status" value="1"/>
</dbReference>
<dbReference type="Pfam" id="PF00887">
    <property type="entry name" value="ACBP"/>
    <property type="match status" value="1"/>
</dbReference>
<dbReference type="PROSITE" id="PS50088">
    <property type="entry name" value="ANK_REPEAT"/>
    <property type="match status" value="2"/>
</dbReference>
<reference evidence="6 7" key="1">
    <citation type="submission" date="2024-01" db="EMBL/GenBank/DDBJ databases">
        <title>Comparative genomics of Cryptococcus and Kwoniella reveals pathogenesis evolution and contrasting modes of karyotype evolution via chromosome fusion or intercentromeric recombination.</title>
        <authorList>
            <person name="Coelho M.A."/>
            <person name="David-Palma M."/>
            <person name="Shea T."/>
            <person name="Bowers K."/>
            <person name="McGinley-Smith S."/>
            <person name="Mohammad A.W."/>
            <person name="Gnirke A."/>
            <person name="Yurkov A.M."/>
            <person name="Nowrousian M."/>
            <person name="Sun S."/>
            <person name="Cuomo C.A."/>
            <person name="Heitman J."/>
        </authorList>
    </citation>
    <scope>NUCLEOTIDE SEQUENCE [LARGE SCALE GENOMIC DNA]</scope>
    <source>
        <strain evidence="6">CBS 11374</strain>
    </source>
</reference>
<gene>
    <name evidence="6" type="ORF">IL334_005894</name>
</gene>
<dbReference type="SMART" id="SM00248">
    <property type="entry name" value="ANK"/>
    <property type="match status" value="2"/>
</dbReference>
<evidence type="ECO:0000313" key="7">
    <source>
        <dbReference type="Proteomes" id="UP001329825"/>
    </source>
</evidence>
<keyword evidence="1" id="KW-0677">Repeat</keyword>
<feature type="domain" description="ACB" evidence="5">
    <location>
        <begin position="8"/>
        <end position="103"/>
    </location>
</feature>
<evidence type="ECO:0000256" key="4">
    <source>
        <dbReference type="SAM" id="MobiDB-lite"/>
    </source>
</evidence>
<name>A0ABZ1D5N9_9TREE</name>
<feature type="repeat" description="ANK" evidence="3">
    <location>
        <begin position="183"/>
        <end position="215"/>
    </location>
</feature>